<keyword evidence="1" id="KW-0805">Transcription regulation</keyword>
<dbReference type="Ensembl" id="ENSNNAT00000021621.1">
    <property type="protein sequence ID" value="ENSNNAP00000020614.1"/>
    <property type="gene ID" value="ENSNNAG00000013685.1"/>
</dbReference>
<keyword evidence="4" id="KW-0539">Nucleus</keyword>
<dbReference type="OrthoDB" id="10028342at2759"/>
<protein>
    <recommendedName>
        <fullName evidence="8">Ligand-dependent nuclear receptor corepressor-like protein</fullName>
    </recommendedName>
</protein>
<organism evidence="6 7">
    <name type="scientific">Naja naja</name>
    <name type="common">Indian cobra</name>
    <dbReference type="NCBI Taxonomy" id="35670"/>
    <lineage>
        <taxon>Eukaryota</taxon>
        <taxon>Metazoa</taxon>
        <taxon>Chordata</taxon>
        <taxon>Craniata</taxon>
        <taxon>Vertebrata</taxon>
        <taxon>Euteleostomi</taxon>
        <taxon>Lepidosauria</taxon>
        <taxon>Squamata</taxon>
        <taxon>Bifurcata</taxon>
        <taxon>Unidentata</taxon>
        <taxon>Episquamata</taxon>
        <taxon>Toxicofera</taxon>
        <taxon>Serpentes</taxon>
        <taxon>Colubroidea</taxon>
        <taxon>Elapidae</taxon>
        <taxon>Elapinae</taxon>
        <taxon>Naja</taxon>
    </lineage>
</organism>
<evidence type="ECO:0000256" key="1">
    <source>
        <dbReference type="ARBA" id="ARBA00023015"/>
    </source>
</evidence>
<feature type="compositionally biased region" description="Polar residues" evidence="5">
    <location>
        <begin position="974"/>
        <end position="983"/>
    </location>
</feature>
<evidence type="ECO:0000256" key="2">
    <source>
        <dbReference type="ARBA" id="ARBA00023125"/>
    </source>
</evidence>
<proteinExistence type="predicted"/>
<dbReference type="PANTHER" id="PTHR21545">
    <property type="entry name" value="TRANSCRIPTION FACTOR MLR1/2"/>
    <property type="match status" value="1"/>
</dbReference>
<dbReference type="GeneTree" id="ENSGT00940000162414"/>
<keyword evidence="2" id="KW-0238">DNA-binding</keyword>
<dbReference type="PANTHER" id="PTHR21545:SF10">
    <property type="entry name" value="LIGAND-DEPENDENT NUCLEAR RECEPTOR COREPRESSOR-LIKE PROTEIN"/>
    <property type="match status" value="1"/>
</dbReference>
<feature type="compositionally biased region" description="Basic residues" evidence="5">
    <location>
        <begin position="1296"/>
        <end position="1305"/>
    </location>
</feature>
<evidence type="ECO:0000313" key="6">
    <source>
        <dbReference type="Ensembl" id="ENSNNAP00000020614.1"/>
    </source>
</evidence>
<feature type="region of interest" description="Disordered" evidence="5">
    <location>
        <begin position="1296"/>
        <end position="1327"/>
    </location>
</feature>
<reference evidence="6" key="2">
    <citation type="submission" date="2025-09" db="UniProtKB">
        <authorList>
            <consortium name="Ensembl"/>
        </authorList>
    </citation>
    <scope>IDENTIFICATION</scope>
</reference>
<feature type="region of interest" description="Disordered" evidence="5">
    <location>
        <begin position="231"/>
        <end position="257"/>
    </location>
</feature>
<evidence type="ECO:0008006" key="8">
    <source>
        <dbReference type="Google" id="ProtNLM"/>
    </source>
</evidence>
<feature type="compositionally biased region" description="Low complexity" evidence="5">
    <location>
        <begin position="237"/>
        <end position="247"/>
    </location>
</feature>
<sequence length="1833" mass="207882">MAAAAPAPGASQCRSPRCTAERRGVRRELDSWRHRLMHCVGFESILEGLYGPRLRRDLSLFEDCEPEEVTDWSMDEKCSFCNLHKEIVSDPTTVLGSLQSTEELSSQGQSNTDKIECQAENYLNALFRKEDLPQNCDPNIPLVAQELMKKMIRQFAIEYISKNSKLQENRNGSSYEMSLICKDFQMNQTENPLQEEQDSPLDLTVNRIQEQDTQQGDGVLDLSTKKSNLEQSQYDGSCSENSLSGSSTAAGAKLEETTKLERGNSTLNKVLASLCSYHWHQTLAMLKFFTQESCYSGCSSQLPYTKYSEREENEVHIPGFSCDDNMLMKRCHSQNVRPNKDYLTCHSMAPGFVNTVMNKENSLLCHTHGCCPKQLQLCKIHSTRAELYKYLFSRGQKFNRGSQVRSPSPPSLSPVEADEYNSVKELAEDNRSEKNCNQPPSLFPAEHKEKDQTSLAEVPNNLQKDIVSVNQENSLTISDKLEKIENADVFQDLMDRINKKLKSIETTDTEILAKLPKSDGRTDADSKLRNVITSLLHDAKANDYNFTELLNQHDKQVENKIIQTRFRKQQETSFAMHSSPNSCLFRQKSLQIKRELSSLDETFLRKKANSQRKVKKYTKNDKYNTLKQFDLEGYENKDGTFSSKLKFLPLGREETIELPLISSETNSDFVTFSANGSTTSQTVLAKTQYGIELHVDPAGVKGDYDRGLERTRHNIFSPRWCSLYVANNFLLRKNVKSKSASIEGDKILKDFQAKSCSNENINKIMQKTNLHVVVKRLEDTINMAQKATQPMHNGYKILGRMKDQNFDTSNKSKSGLLISMSETGSKGQYVLSQSHLPGRNSNKNDCVPKNENVSCEEEYERLLKPSVLDSNMLTLNKEESQENSHLGHNYSTLNYTSPIKLMFLSKINSSEGVKYTLTSVNDSSKLNIDLYSLQEKTNKLLVKQLEAKDSDEKAPIDKCSYNENTDKNKMRASFPTTVATETNPKPKEEPVEQNNIGSPLKRKPGRPKKIGPQVVKQIKRPIGRPPKPKADVNNNDSHRKNSTGVAKNINSNMECLEEENIYKNIIVTVVFGRSRRIKRCVSEGNLNIVKTAPGPHSYCSVVCDPDQITVASDARNNLPKIKIMQYSTTEKTSTCGYEDVRPLESTPVLPSHCSNIRPNQKPLNIIRKPGRPAKVKISGISVTVNQISSQERKVCINSCLPPLEQEAVSERNEPYKKDAKQCNTRDDFKSLCNDEAGNFSPKIIIASKRSETHLRHTIRRPSLPFVHSLASSSSFSCKRAFLHKPCKLCLKNGKDHKVKHSKMPPKHTSISATADNAKSSSENSKSRSIGEISLDPIISSNSLRWWDPSISNDSLLKELNSRYDQITKTWLHVNGEEYKKWPYNGTCHMEQDSSIEVSNPLDSCILELENSPIRMLFQKKCSIDDLCAWFMQTTETQSLSLVRKANARNPFEVISTRQFKIGTRQYDCNTSPLRKHFKKFALSTPSKSTGKLQLLHKIVRSQVLSRDHSFTLAKLRTKFENLQHDRWRQVKKLYNHGTSDWKSKKKNLRFYCQSQCLTNARRKLNKICTSLENDPVETQPTTLLESYRITSAAGNEIRDAFIQQDAQLSDLSTKCGSVSNCRPSSKSMYSNQQSIEQVHAPNECNESAWRGQTFKDCRIFLKKINPVDKQHVFNKNFAICTSESMEHRSSHIYCPEKIEYPLRSTSAQQSTANNGDRNQGASNRNRHSSLLTEVKKSSKRVAFEDGPMETPKKMKKRKKTQCNFTELNRRKRNKKRLCSTGQISNCYPKYHLGPLKPVGLPLLGGLASRAVEFSMIPFQLPLHGSSQVNPMNC</sequence>
<evidence type="ECO:0000256" key="4">
    <source>
        <dbReference type="ARBA" id="ARBA00023242"/>
    </source>
</evidence>
<evidence type="ECO:0000313" key="7">
    <source>
        <dbReference type="Proteomes" id="UP000694559"/>
    </source>
</evidence>
<reference evidence="6" key="1">
    <citation type="submission" date="2025-08" db="UniProtKB">
        <authorList>
            <consortium name="Ensembl"/>
        </authorList>
    </citation>
    <scope>IDENTIFICATION</scope>
</reference>
<dbReference type="InterPro" id="IPR028104">
    <property type="entry name" value="DUF4553"/>
</dbReference>
<dbReference type="Proteomes" id="UP000694559">
    <property type="component" value="Unplaced"/>
</dbReference>
<feature type="region of interest" description="Disordered" evidence="5">
    <location>
        <begin position="956"/>
        <end position="1045"/>
    </location>
</feature>
<feature type="region of interest" description="Disordered" evidence="5">
    <location>
        <begin position="1704"/>
        <end position="1731"/>
    </location>
</feature>
<dbReference type="GO" id="GO:0006357">
    <property type="term" value="P:regulation of transcription by RNA polymerase II"/>
    <property type="evidence" value="ECO:0007669"/>
    <property type="project" value="TreeGrafter"/>
</dbReference>
<feature type="region of interest" description="Disordered" evidence="5">
    <location>
        <begin position="426"/>
        <end position="459"/>
    </location>
</feature>
<feature type="compositionally biased region" description="Basic residues" evidence="5">
    <location>
        <begin position="1000"/>
        <end position="1009"/>
    </location>
</feature>
<accession>A0A8C6XWQ8</accession>
<dbReference type="Pfam" id="PF15090">
    <property type="entry name" value="DUF4553"/>
    <property type="match status" value="1"/>
</dbReference>
<dbReference type="GO" id="GO:0003677">
    <property type="term" value="F:DNA binding"/>
    <property type="evidence" value="ECO:0007669"/>
    <property type="project" value="UniProtKB-KW"/>
</dbReference>
<keyword evidence="7" id="KW-1185">Reference proteome</keyword>
<dbReference type="GO" id="GO:0005634">
    <property type="term" value="C:nucleus"/>
    <property type="evidence" value="ECO:0007669"/>
    <property type="project" value="TreeGrafter"/>
</dbReference>
<feature type="compositionally biased region" description="Polar residues" evidence="5">
    <location>
        <begin position="1308"/>
        <end position="1318"/>
    </location>
</feature>
<evidence type="ECO:0000256" key="5">
    <source>
        <dbReference type="SAM" id="MobiDB-lite"/>
    </source>
</evidence>
<evidence type="ECO:0000256" key="3">
    <source>
        <dbReference type="ARBA" id="ARBA00023163"/>
    </source>
</evidence>
<keyword evidence="3" id="KW-0804">Transcription</keyword>
<name>A0A8C6XWQ8_NAJNA</name>